<protein>
    <submittedName>
        <fullName evidence="2">BZIP domain-containing protein</fullName>
    </submittedName>
</protein>
<evidence type="ECO:0000313" key="2">
    <source>
        <dbReference type="WBParaSite" id="RSKR_0000454700.1"/>
    </source>
</evidence>
<accession>A0AC35TV24</accession>
<evidence type="ECO:0000313" key="1">
    <source>
        <dbReference type="Proteomes" id="UP000095286"/>
    </source>
</evidence>
<sequence>MKTSSPTVPNFNEENWIEALHVRNTELNFTARVRKIKGCVQKEAVRRTKNKYCAEKNHILQRTTGRIQQVVEESNIENTIKHDTCVCRKYLEASSLERTCRAEIEIAHTQINEKIQTFIDQTLEAFTARKKFFVKMIHITGRSDISSEHSDSLLQSLKTIEVEGAKYKIFGDSTDLPEESNHNLQDITPSSDFNNLLKNDVDIFSNLRAKWAIAATAAANNQPIHDQNSAIN</sequence>
<dbReference type="WBParaSite" id="RSKR_0000454700.1">
    <property type="protein sequence ID" value="RSKR_0000454700.1"/>
    <property type="gene ID" value="RSKR_0000454700"/>
</dbReference>
<dbReference type="Proteomes" id="UP000095286">
    <property type="component" value="Unplaced"/>
</dbReference>
<organism evidence="1 2">
    <name type="scientific">Rhabditophanes sp. KR3021</name>
    <dbReference type="NCBI Taxonomy" id="114890"/>
    <lineage>
        <taxon>Eukaryota</taxon>
        <taxon>Metazoa</taxon>
        <taxon>Ecdysozoa</taxon>
        <taxon>Nematoda</taxon>
        <taxon>Chromadorea</taxon>
        <taxon>Rhabditida</taxon>
        <taxon>Tylenchina</taxon>
        <taxon>Panagrolaimomorpha</taxon>
        <taxon>Strongyloidoidea</taxon>
        <taxon>Alloionematidae</taxon>
        <taxon>Rhabditophanes</taxon>
    </lineage>
</organism>
<proteinExistence type="predicted"/>
<reference evidence="2" key="1">
    <citation type="submission" date="2016-11" db="UniProtKB">
        <authorList>
            <consortium name="WormBaseParasite"/>
        </authorList>
    </citation>
    <scope>IDENTIFICATION</scope>
    <source>
        <strain evidence="2">KR3021</strain>
    </source>
</reference>
<name>A0AC35TV24_9BILA</name>